<dbReference type="PIRSF" id="PIRSF001363">
    <property type="entry name" value="Malate_synth"/>
    <property type="match status" value="1"/>
</dbReference>
<feature type="domain" description="Malate synthase TIM barrel" evidence="10">
    <location>
        <begin position="156"/>
        <end position="400"/>
    </location>
</feature>
<dbReference type="GO" id="GO:0006099">
    <property type="term" value="P:tricarboxylic acid cycle"/>
    <property type="evidence" value="ECO:0007669"/>
    <property type="project" value="UniProtKB-KW"/>
</dbReference>
<dbReference type="OrthoDB" id="9768429at2"/>
<evidence type="ECO:0000259" key="12">
    <source>
        <dbReference type="Pfam" id="PF20659"/>
    </source>
</evidence>
<keyword evidence="3 9" id="KW-0329">Glyoxylate bypass</keyword>
<comment type="catalytic activity">
    <reaction evidence="6 9">
        <text>glyoxylate + acetyl-CoA + H2O = (S)-malate + CoA + H(+)</text>
        <dbReference type="Rhea" id="RHEA:18181"/>
        <dbReference type="ChEBI" id="CHEBI:15377"/>
        <dbReference type="ChEBI" id="CHEBI:15378"/>
        <dbReference type="ChEBI" id="CHEBI:15589"/>
        <dbReference type="ChEBI" id="CHEBI:36655"/>
        <dbReference type="ChEBI" id="CHEBI:57287"/>
        <dbReference type="ChEBI" id="CHEBI:57288"/>
        <dbReference type="EC" id="2.3.3.9"/>
    </reaction>
</comment>
<dbReference type="InterPro" id="IPR048355">
    <property type="entry name" value="MS_C"/>
</dbReference>
<proteinExistence type="inferred from homology"/>
<reference evidence="13 14" key="1">
    <citation type="submission" date="2017-10" db="EMBL/GenBank/DDBJ databases">
        <title>Bacillus sp. nov., a halophilic bacterium isolated from a Keqin Lake.</title>
        <authorList>
            <person name="Wang H."/>
        </authorList>
    </citation>
    <scope>NUCLEOTIDE SEQUENCE [LARGE SCALE GENOMIC DNA]</scope>
    <source>
        <strain evidence="13 14">KCTC 13187</strain>
    </source>
</reference>
<evidence type="ECO:0000313" key="13">
    <source>
        <dbReference type="EMBL" id="RKL69345.1"/>
    </source>
</evidence>
<dbReference type="InterPro" id="IPR001465">
    <property type="entry name" value="Malate_synthase_TIM"/>
</dbReference>
<sequence length="533" mass="61551">MKKLDINQTVDKDCTFLFNEKASDFLSKLHEKFEEERKLILKERIDRQEEIDGGLLPHYLADTKHVRDKEWKIASIPADIEDRRVEITGPTSQRKMVINALNSGAKVFMADFEDANSPSWQNTLQGQRNMYDAIRRDIDFTTDNGKEYTLQQEVATLFVRPRGWHLKEEHVYIGNEAISASLFDFGLYIFFNAKELINRGSGPYFYLPKLEGYKEARLWNNVFTFAEKELGLIHGTIKATVLIETLTASFEADEILYELRDHSAGLNCGRWDYIFSYIKRLRNHKAFILPDRSEVTMTTNFMRAYTLYVIQTCHKRGAQAIGGMAAQIPVKGDEEKNNLAMIKVQEDKEREVKDGHDGTWVAHPGLVPVALEVFNKHMPNANQVTRLRDDYQITEKDLLGIPKGNITENGVRLNITVSIQYMEAWLRGQGAVPIFHLMEDVATAEISRTQLWQWVHHPKGKLNSGEKITVSYVQKLVEEEMIKLEELFGDENMQSGLFNQAKQLLMEMVEKEDFVEFLTIPAYKKLIMKKERV</sequence>
<dbReference type="EMBL" id="PDOE01000001">
    <property type="protein sequence ID" value="RKL69345.1"/>
    <property type="molecule type" value="Genomic_DNA"/>
</dbReference>
<dbReference type="Gene3D" id="1.20.1220.12">
    <property type="entry name" value="Malate synthase, domain III"/>
    <property type="match status" value="1"/>
</dbReference>
<feature type="active site" description="Proton acceptor" evidence="8">
    <location>
        <position position="160"/>
    </location>
</feature>
<dbReference type="PANTHER" id="PTHR42902:SF1">
    <property type="entry name" value="MALATE SYNTHASE 1-RELATED"/>
    <property type="match status" value="1"/>
</dbReference>
<protein>
    <recommendedName>
        <fullName evidence="7 9">Malate synthase</fullName>
        <ecNumber evidence="2 9">2.3.3.9</ecNumber>
    </recommendedName>
</protein>
<comment type="similarity">
    <text evidence="1 9">Belongs to the malate synthase family.</text>
</comment>
<keyword evidence="5 9" id="KW-0808">Transferase</keyword>
<keyword evidence="4 9" id="KW-0816">Tricarboxylic acid cycle</keyword>
<name>A0A3A9KN45_9BACI</name>
<dbReference type="Gene3D" id="3.20.20.360">
    <property type="entry name" value="Malate synthase, domain 3"/>
    <property type="match status" value="1"/>
</dbReference>
<dbReference type="InterPro" id="IPR011076">
    <property type="entry name" value="Malate_synth_sf"/>
</dbReference>
<dbReference type="PANTHER" id="PTHR42902">
    <property type="entry name" value="MALATE SYNTHASE"/>
    <property type="match status" value="1"/>
</dbReference>
<dbReference type="GO" id="GO:0006097">
    <property type="term" value="P:glyoxylate cycle"/>
    <property type="evidence" value="ECO:0007669"/>
    <property type="project" value="UniProtKB-UniPathway"/>
</dbReference>
<keyword evidence="14" id="KW-1185">Reference proteome</keyword>
<dbReference type="EC" id="2.3.3.9" evidence="2 9"/>
<dbReference type="InterPro" id="IPR046363">
    <property type="entry name" value="MS_N_TIM-barrel_dom"/>
</dbReference>
<dbReference type="InterPro" id="IPR044856">
    <property type="entry name" value="Malate_synth_C_sf"/>
</dbReference>
<dbReference type="InterPro" id="IPR006252">
    <property type="entry name" value="Malate_synthA"/>
</dbReference>
<dbReference type="Proteomes" id="UP000281498">
    <property type="component" value="Unassembled WGS sequence"/>
</dbReference>
<dbReference type="InterPro" id="IPR019830">
    <property type="entry name" value="Malate_synthase_CS"/>
</dbReference>
<dbReference type="InterPro" id="IPR048356">
    <property type="entry name" value="MS_N"/>
</dbReference>
<evidence type="ECO:0000256" key="5">
    <source>
        <dbReference type="ARBA" id="ARBA00022679"/>
    </source>
</evidence>
<gene>
    <name evidence="13" type="ORF">CR203_04780</name>
</gene>
<feature type="domain" description="Malate synthase C-terminal" evidence="12">
    <location>
        <begin position="406"/>
        <end position="526"/>
    </location>
</feature>
<dbReference type="PROSITE" id="PS00510">
    <property type="entry name" value="MALATE_SYNTHASE"/>
    <property type="match status" value="1"/>
</dbReference>
<dbReference type="CDD" id="cd00727">
    <property type="entry name" value="malate_synt_A"/>
    <property type="match status" value="1"/>
</dbReference>
<evidence type="ECO:0000313" key="14">
    <source>
        <dbReference type="Proteomes" id="UP000281498"/>
    </source>
</evidence>
<dbReference type="NCBIfam" id="TIGR01344">
    <property type="entry name" value="malate_syn_A"/>
    <property type="match status" value="1"/>
</dbReference>
<dbReference type="Pfam" id="PF01274">
    <property type="entry name" value="MS_TIM-barrel"/>
    <property type="match status" value="1"/>
</dbReference>
<comment type="pathway">
    <text evidence="9">Carbohydrate metabolism; glyoxylate cycle; (S)-malate from isocitrate: step 2/2.</text>
</comment>
<evidence type="ECO:0000256" key="7">
    <source>
        <dbReference type="ARBA" id="ARBA00068441"/>
    </source>
</evidence>
<dbReference type="GO" id="GO:0005737">
    <property type="term" value="C:cytoplasm"/>
    <property type="evidence" value="ECO:0007669"/>
    <property type="project" value="TreeGrafter"/>
</dbReference>
<dbReference type="GO" id="GO:0004474">
    <property type="term" value="F:malate synthase activity"/>
    <property type="evidence" value="ECO:0007669"/>
    <property type="project" value="UniProtKB-EC"/>
</dbReference>
<dbReference type="AlphaFoldDB" id="A0A3A9KN45"/>
<feature type="domain" description="Malate synthase N-terminal" evidence="11">
    <location>
        <begin position="3"/>
        <end position="65"/>
    </location>
</feature>
<dbReference type="SUPFAM" id="SSF51645">
    <property type="entry name" value="Malate synthase G"/>
    <property type="match status" value="1"/>
</dbReference>
<evidence type="ECO:0000256" key="4">
    <source>
        <dbReference type="ARBA" id="ARBA00022532"/>
    </source>
</evidence>
<comment type="caution">
    <text evidence="13">The sequence shown here is derived from an EMBL/GenBank/DDBJ whole genome shotgun (WGS) entry which is preliminary data.</text>
</comment>
<evidence type="ECO:0000256" key="2">
    <source>
        <dbReference type="ARBA" id="ARBA00012636"/>
    </source>
</evidence>
<evidence type="ECO:0000256" key="1">
    <source>
        <dbReference type="ARBA" id="ARBA00006394"/>
    </source>
</evidence>
<dbReference type="FunFam" id="1.20.1220.12:FF:000001">
    <property type="entry name" value="Malate synthase"/>
    <property type="match status" value="1"/>
</dbReference>
<evidence type="ECO:0000256" key="3">
    <source>
        <dbReference type="ARBA" id="ARBA00022435"/>
    </source>
</evidence>
<accession>A0A3A9KN45</accession>
<feature type="active site" description="Proton donor" evidence="8">
    <location>
        <position position="440"/>
    </location>
</feature>
<organism evidence="13 14">
    <name type="scientific">Salipaludibacillus neizhouensis</name>
    <dbReference type="NCBI Taxonomy" id="885475"/>
    <lineage>
        <taxon>Bacteria</taxon>
        <taxon>Bacillati</taxon>
        <taxon>Bacillota</taxon>
        <taxon>Bacilli</taxon>
        <taxon>Bacillales</taxon>
        <taxon>Bacillaceae</taxon>
    </lineage>
</organism>
<dbReference type="RefSeq" id="WP_110936016.1">
    <property type="nucleotide sequence ID" value="NZ_KZ614146.1"/>
</dbReference>
<evidence type="ECO:0000259" key="11">
    <source>
        <dbReference type="Pfam" id="PF20656"/>
    </source>
</evidence>
<dbReference type="UniPathway" id="UPA00703">
    <property type="reaction ID" value="UER00720"/>
</dbReference>
<evidence type="ECO:0000256" key="6">
    <source>
        <dbReference type="ARBA" id="ARBA00047918"/>
    </source>
</evidence>
<dbReference type="Pfam" id="PF20659">
    <property type="entry name" value="MS_C"/>
    <property type="match status" value="1"/>
</dbReference>
<dbReference type="FunFam" id="3.20.20.360:FF:000001">
    <property type="entry name" value="Malate synthase"/>
    <property type="match status" value="1"/>
</dbReference>
<evidence type="ECO:0000259" key="10">
    <source>
        <dbReference type="Pfam" id="PF01274"/>
    </source>
</evidence>
<dbReference type="Pfam" id="PF20656">
    <property type="entry name" value="MS_N"/>
    <property type="match status" value="1"/>
</dbReference>
<evidence type="ECO:0000256" key="9">
    <source>
        <dbReference type="RuleBase" id="RU000555"/>
    </source>
</evidence>
<evidence type="ECO:0000256" key="8">
    <source>
        <dbReference type="PIRSR" id="PIRSR001363-1"/>
    </source>
</evidence>